<accession>A0A645EBR0</accession>
<dbReference type="AlphaFoldDB" id="A0A645EBR0"/>
<organism evidence="1">
    <name type="scientific">bioreactor metagenome</name>
    <dbReference type="NCBI Taxonomy" id="1076179"/>
    <lineage>
        <taxon>unclassified sequences</taxon>
        <taxon>metagenomes</taxon>
        <taxon>ecological metagenomes</taxon>
    </lineage>
</organism>
<evidence type="ECO:0000313" key="1">
    <source>
        <dbReference type="EMBL" id="MPM98925.1"/>
    </source>
</evidence>
<sequence>MIESINVRGMKRVEKIRPLRGALSRVTVEEKKPIDIITYTNKNIKYKN</sequence>
<proteinExistence type="predicted"/>
<protein>
    <submittedName>
        <fullName evidence="1">Uncharacterized protein</fullName>
    </submittedName>
</protein>
<reference evidence="1" key="1">
    <citation type="submission" date="2019-08" db="EMBL/GenBank/DDBJ databases">
        <authorList>
            <person name="Kucharzyk K."/>
            <person name="Murdoch R.W."/>
            <person name="Higgins S."/>
            <person name="Loffler F."/>
        </authorList>
    </citation>
    <scope>NUCLEOTIDE SEQUENCE</scope>
</reference>
<dbReference type="EMBL" id="VSSQ01045046">
    <property type="protein sequence ID" value="MPM98925.1"/>
    <property type="molecule type" value="Genomic_DNA"/>
</dbReference>
<comment type="caution">
    <text evidence="1">The sequence shown here is derived from an EMBL/GenBank/DDBJ whole genome shotgun (WGS) entry which is preliminary data.</text>
</comment>
<gene>
    <name evidence="1" type="ORF">SDC9_146115</name>
</gene>
<name>A0A645EBR0_9ZZZZ</name>